<organism evidence="2">
    <name type="scientific">Medioppia subpectinata</name>
    <dbReference type="NCBI Taxonomy" id="1979941"/>
    <lineage>
        <taxon>Eukaryota</taxon>
        <taxon>Metazoa</taxon>
        <taxon>Ecdysozoa</taxon>
        <taxon>Arthropoda</taxon>
        <taxon>Chelicerata</taxon>
        <taxon>Arachnida</taxon>
        <taxon>Acari</taxon>
        <taxon>Acariformes</taxon>
        <taxon>Sarcoptiformes</taxon>
        <taxon>Oribatida</taxon>
        <taxon>Brachypylina</taxon>
        <taxon>Oppioidea</taxon>
        <taxon>Oppiidae</taxon>
        <taxon>Medioppia</taxon>
    </lineage>
</organism>
<dbReference type="Proteomes" id="UP000759131">
    <property type="component" value="Unassembled WGS sequence"/>
</dbReference>
<dbReference type="PANTHER" id="PTHR46106">
    <property type="entry name" value="IA-2 PROTEIN TYROSINE PHOSPHATASE, ISOFORM C"/>
    <property type="match status" value="1"/>
</dbReference>
<keyword evidence="3" id="KW-1185">Reference proteome</keyword>
<dbReference type="InterPro" id="IPR033522">
    <property type="entry name" value="IA-2/IA-2_beta"/>
</dbReference>
<reference evidence="2" key="1">
    <citation type="submission" date="2020-11" db="EMBL/GenBank/DDBJ databases">
        <authorList>
            <person name="Tran Van P."/>
        </authorList>
    </citation>
    <scope>NUCLEOTIDE SEQUENCE</scope>
</reference>
<dbReference type="GO" id="GO:0051046">
    <property type="term" value="P:regulation of secretion"/>
    <property type="evidence" value="ECO:0007669"/>
    <property type="project" value="TreeGrafter"/>
</dbReference>
<feature type="compositionally biased region" description="Acidic residues" evidence="1">
    <location>
        <begin position="308"/>
        <end position="324"/>
    </location>
</feature>
<feature type="region of interest" description="Disordered" evidence="1">
    <location>
        <begin position="307"/>
        <end position="340"/>
    </location>
</feature>
<accession>A0A7R9L624</accession>
<feature type="non-terminal residue" evidence="2">
    <location>
        <position position="368"/>
    </location>
</feature>
<evidence type="ECO:0000256" key="1">
    <source>
        <dbReference type="SAM" id="MobiDB-lite"/>
    </source>
</evidence>
<name>A0A7R9L624_9ACAR</name>
<dbReference type="AlphaFoldDB" id="A0A7R9L624"/>
<gene>
    <name evidence="2" type="ORF">OSB1V03_LOCUS14953</name>
</gene>
<dbReference type="GO" id="GO:0045202">
    <property type="term" value="C:synapse"/>
    <property type="evidence" value="ECO:0007669"/>
    <property type="project" value="TreeGrafter"/>
</dbReference>
<dbReference type="PANTHER" id="PTHR46106:SF4">
    <property type="entry name" value="IA-2 PROTEIN TYROSINE PHOSPHATASE, ISOFORM C"/>
    <property type="match status" value="1"/>
</dbReference>
<proteinExistence type="predicted"/>
<evidence type="ECO:0000313" key="3">
    <source>
        <dbReference type="Proteomes" id="UP000759131"/>
    </source>
</evidence>
<feature type="region of interest" description="Disordered" evidence="1">
    <location>
        <begin position="245"/>
        <end position="272"/>
    </location>
</feature>
<dbReference type="GO" id="GO:0030141">
    <property type="term" value="C:secretory granule"/>
    <property type="evidence" value="ECO:0007669"/>
    <property type="project" value="InterPro"/>
</dbReference>
<dbReference type="OrthoDB" id="9880441at2759"/>
<evidence type="ECO:0000313" key="2">
    <source>
        <dbReference type="EMBL" id="CAD7634557.1"/>
    </source>
</evidence>
<sequence>GCLFSDELCDTLEVCLDDNAFGRCERVEDLSDGQTVATYQHSLNDKTLRLLENEMQRLYVTGYRWDNEYTQCVVKQILYTHRLRIDYDPGLCSRLLHLTSSHIAPETSIDLNMKTPPENVLANIEYIPDYETDFAKEIFLNLNDGKHNDKNTYHFDSKRRMENKVEIDDKVFEFLKKLIESQIKNKEKLLSDSDSLELSDHKIAALETDLSSDLNGKPVYSEGGVEWLPVEGEDIRDDAINADDYYSNSISDDREKSIPESDSLITGGDADTDSKPLFLEPIYKDRDLPDVYSTDNVDRDIFNAIIDGQEDDDQTDYDEEEEDNALSIGRSFPRQHRYDTKKPGPSYYIHEFDSSEESEPFEKVFSIV</sequence>
<protein>
    <submittedName>
        <fullName evidence="2">Uncharacterized protein</fullName>
    </submittedName>
</protein>
<feature type="non-terminal residue" evidence="2">
    <location>
        <position position="1"/>
    </location>
</feature>
<dbReference type="EMBL" id="CAJPIZ010014876">
    <property type="protein sequence ID" value="CAG2114987.1"/>
    <property type="molecule type" value="Genomic_DNA"/>
</dbReference>
<dbReference type="EMBL" id="OC869451">
    <property type="protein sequence ID" value="CAD7634557.1"/>
    <property type="molecule type" value="Genomic_DNA"/>
</dbReference>